<dbReference type="Pfam" id="PF00169">
    <property type="entry name" value="PH"/>
    <property type="match status" value="1"/>
</dbReference>
<dbReference type="Pfam" id="PF00650">
    <property type="entry name" value="CRAL_TRIO"/>
    <property type="match status" value="1"/>
</dbReference>
<feature type="region of interest" description="Disordered" evidence="1">
    <location>
        <begin position="649"/>
        <end position="782"/>
    </location>
</feature>
<organism evidence="4 5">
    <name type="scientific">Triparma laevis f. longispina</name>
    <dbReference type="NCBI Taxonomy" id="1714387"/>
    <lineage>
        <taxon>Eukaryota</taxon>
        <taxon>Sar</taxon>
        <taxon>Stramenopiles</taxon>
        <taxon>Ochrophyta</taxon>
        <taxon>Bolidophyceae</taxon>
        <taxon>Parmales</taxon>
        <taxon>Triparmaceae</taxon>
        <taxon>Triparma</taxon>
    </lineage>
</organism>
<evidence type="ECO:0000256" key="1">
    <source>
        <dbReference type="SAM" id="MobiDB-lite"/>
    </source>
</evidence>
<gene>
    <name evidence="4" type="ORF">TrLO_g3200</name>
</gene>
<dbReference type="SMART" id="SM00516">
    <property type="entry name" value="SEC14"/>
    <property type="match status" value="1"/>
</dbReference>
<dbReference type="CDD" id="cd00170">
    <property type="entry name" value="SEC14"/>
    <property type="match status" value="1"/>
</dbReference>
<keyword evidence="5" id="KW-1185">Reference proteome</keyword>
<dbReference type="PANTHER" id="PTHR45657:SF1">
    <property type="entry name" value="CRAL-TRIO DOMAIN-CONTAINING PROTEIN YKL091C-RELATED"/>
    <property type="match status" value="1"/>
</dbReference>
<dbReference type="SUPFAM" id="SSF50729">
    <property type="entry name" value="PH domain-like"/>
    <property type="match status" value="2"/>
</dbReference>
<reference evidence="5" key="1">
    <citation type="journal article" date="2023" name="Commun. Biol.">
        <title>Genome analysis of Parmales, the sister group of diatoms, reveals the evolutionary specialization of diatoms from phago-mixotrophs to photoautotrophs.</title>
        <authorList>
            <person name="Ban H."/>
            <person name="Sato S."/>
            <person name="Yoshikawa S."/>
            <person name="Yamada K."/>
            <person name="Nakamura Y."/>
            <person name="Ichinomiya M."/>
            <person name="Sato N."/>
            <person name="Blanc-Mathieu R."/>
            <person name="Endo H."/>
            <person name="Kuwata A."/>
            <person name="Ogata H."/>
        </authorList>
    </citation>
    <scope>NUCLEOTIDE SEQUENCE [LARGE SCALE GENOMIC DNA]</scope>
    <source>
        <strain evidence="5">NIES 3700</strain>
    </source>
</reference>
<evidence type="ECO:0000259" key="3">
    <source>
        <dbReference type="PROSITE" id="PS50191"/>
    </source>
</evidence>
<dbReference type="AlphaFoldDB" id="A0A9W7FBF2"/>
<feature type="domain" description="PH" evidence="2">
    <location>
        <begin position="14"/>
        <end position="123"/>
    </location>
</feature>
<dbReference type="InterPro" id="IPR001849">
    <property type="entry name" value="PH_domain"/>
</dbReference>
<dbReference type="PROSITE" id="PS50191">
    <property type="entry name" value="CRAL_TRIO"/>
    <property type="match status" value="1"/>
</dbReference>
<name>A0A9W7FBF2_9STRA</name>
<evidence type="ECO:0000313" key="4">
    <source>
        <dbReference type="EMBL" id="GMI09058.1"/>
    </source>
</evidence>
<evidence type="ECO:0000259" key="2">
    <source>
        <dbReference type="PROSITE" id="PS50003"/>
    </source>
</evidence>
<dbReference type="Gene3D" id="2.30.29.30">
    <property type="entry name" value="Pleckstrin-homology domain (PH domain)/Phosphotyrosine-binding domain (PTB)"/>
    <property type="match status" value="2"/>
</dbReference>
<dbReference type="OrthoDB" id="1434354at2759"/>
<feature type="compositionally biased region" description="Polar residues" evidence="1">
    <location>
        <begin position="660"/>
        <end position="672"/>
    </location>
</feature>
<evidence type="ECO:0000313" key="5">
    <source>
        <dbReference type="Proteomes" id="UP001165122"/>
    </source>
</evidence>
<comment type="caution">
    <text evidence="4">The sequence shown here is derived from an EMBL/GenBank/DDBJ whole genome shotgun (WGS) entry which is preliminary data.</text>
</comment>
<feature type="compositionally biased region" description="Basic and acidic residues" evidence="1">
    <location>
        <begin position="703"/>
        <end position="745"/>
    </location>
</feature>
<dbReference type="SUPFAM" id="SSF52087">
    <property type="entry name" value="CRAL/TRIO domain"/>
    <property type="match status" value="1"/>
</dbReference>
<dbReference type="EMBL" id="BRXW01000132">
    <property type="protein sequence ID" value="GMI09058.1"/>
    <property type="molecule type" value="Genomic_DNA"/>
</dbReference>
<feature type="domain" description="PH" evidence="2">
    <location>
        <begin position="788"/>
        <end position="915"/>
    </location>
</feature>
<dbReference type="InterPro" id="IPR051026">
    <property type="entry name" value="PI/PC_transfer"/>
</dbReference>
<dbReference type="CDD" id="cd00821">
    <property type="entry name" value="PH"/>
    <property type="match status" value="2"/>
</dbReference>
<proteinExistence type="predicted"/>
<dbReference type="SMART" id="SM00233">
    <property type="entry name" value="PH"/>
    <property type="match status" value="2"/>
</dbReference>
<dbReference type="Gene3D" id="3.40.525.10">
    <property type="entry name" value="CRAL-TRIO lipid binding domain"/>
    <property type="match status" value="1"/>
</dbReference>
<dbReference type="PROSITE" id="PS50003">
    <property type="entry name" value="PH_DOMAIN"/>
    <property type="match status" value="2"/>
</dbReference>
<dbReference type="InterPro" id="IPR011993">
    <property type="entry name" value="PH-like_dom_sf"/>
</dbReference>
<protein>
    <submittedName>
        <fullName evidence="4">Uncharacterized protein</fullName>
    </submittedName>
</protein>
<accession>A0A9W7FBF2</accession>
<dbReference type="Proteomes" id="UP001165122">
    <property type="component" value="Unassembled WGS sequence"/>
</dbReference>
<dbReference type="PANTHER" id="PTHR45657">
    <property type="entry name" value="CRAL-TRIO DOMAIN-CONTAINING PROTEIN YKL091C-RELATED"/>
    <property type="match status" value="1"/>
</dbReference>
<feature type="domain" description="CRAL-TRIO" evidence="3">
    <location>
        <begin position="380"/>
        <end position="557"/>
    </location>
</feature>
<sequence length="919" mass="102787">MLPPAPPPSDPTVKILHAAYVSKRAHSNMRWKSRYVVLTGTHLHWFKKQQGDSLFGYELGCVEIRSISRITKTSPSTDGWSYFEVEAIEEDGWVTSEPFIRNFRVETRKERDVWVRILNAAVKGEDVNPTSTSPMSNVPQGGCGIIYPILLTDTSNLNKTLLTVGDLPVMAGWDSRPFNIKTKNGGNSSRLHFTNGQSVNICTSGKDVIQGITEITPNTLPPQFEEAANERGVVLELIESVKFKVERVEGGEGVRGRVVGLVAFGAICVAVTGGQVPGVKEVPYFLVPGIVTALVLWHLTAPTQTFTCTMLSLKISPTSTSLSEDSEEEEEENIPPVPTRFIEGLKDQGGLPEATRRWRATAEWRKRFNIDTLLTKPLPEFTAIKESYPLYYHGLTKPVFPDGKGGFYSHLVYIERPGKCDMEKLSAIGMPSLQQFMRFITEWVYTYLAVEEESKIFNIVDVEDFKLTELKGDRLEFFKFITGLSQDHYPERASVIAVVNAPSWFTMLFRLIKPMINENTQKKIRVLSRGDTYNGLREFLEDERIPVEYGGSCCYKNSGGGRITCREGTEMERAMADYVNRLNSGKPLPRPPHWNREDVLQPQKDLALNDAIWEGDSHDPFYVSDIHLPLSSQKSKFALTAQGVLGPDGKPIFSIDNPEPTDSNTPTNLNKGRSNSPSPSRSDKSKFVPIGTRPHSASMNSSERSDNDDTPEPERSSSARLPRSDSTLDFRGEENHNDNADHYGDSDSGSDSEDDRPRRQSHTLRTVSAASASDGGSWFTQNLPQPTKVLHEGWIYKKATGEGFFGRRNWAPRWAKLVEAVLPSPEGGFAPSETPRSEEPVPCLMMYWYESSLTPSSFIVLDDCVTVPVDRSAEEWNSHCFDLVHLPAKRQTRSFSALNAAQRDEWVSKVNKILSARES</sequence>
<dbReference type="InterPro" id="IPR036865">
    <property type="entry name" value="CRAL-TRIO_dom_sf"/>
</dbReference>
<dbReference type="InterPro" id="IPR001251">
    <property type="entry name" value="CRAL-TRIO_dom"/>
</dbReference>